<sequence length="164" mass="18824">MSKSLIVAAPYISELVTEGLRLCSHIMEYHHATSQTALQRETMHKQANHAMQQEKNNHQRQMAKLHQLSEQFGVTLAHNRQNTVDVMKMYNDTNTMLVKLIDRICEPDIDIEQLQLIKTVIDTLQAKQSDLIANHRKLSSHALISFEHSSDMMIEGSQILTDVY</sequence>
<proteinExistence type="predicted"/>
<keyword evidence="2" id="KW-1185">Reference proteome</keyword>
<evidence type="ECO:0000313" key="1">
    <source>
        <dbReference type="EMBL" id="MDH4905092.1"/>
    </source>
</evidence>
<dbReference type="RefSeq" id="WP_284719458.1">
    <property type="nucleotide sequence ID" value="NZ_PGFT01000001.1"/>
</dbReference>
<accession>A0ABT6ITE4</accession>
<organism evidence="1 2">
    <name type="scientific">Psychrobacter pocilloporae</name>
    <dbReference type="NCBI Taxonomy" id="1775882"/>
    <lineage>
        <taxon>Bacteria</taxon>
        <taxon>Pseudomonadati</taxon>
        <taxon>Pseudomonadota</taxon>
        <taxon>Gammaproteobacteria</taxon>
        <taxon>Moraxellales</taxon>
        <taxon>Moraxellaceae</taxon>
        <taxon>Psychrobacter</taxon>
    </lineage>
</organism>
<gene>
    <name evidence="1" type="ORF">CUR83_08500</name>
</gene>
<comment type="caution">
    <text evidence="1">The sequence shown here is derived from an EMBL/GenBank/DDBJ whole genome shotgun (WGS) entry which is preliminary data.</text>
</comment>
<dbReference type="Proteomes" id="UP001243298">
    <property type="component" value="Unassembled WGS sequence"/>
</dbReference>
<evidence type="ECO:0000313" key="2">
    <source>
        <dbReference type="Proteomes" id="UP001243298"/>
    </source>
</evidence>
<protein>
    <submittedName>
        <fullName evidence="1">Uncharacterized protein</fullName>
    </submittedName>
</protein>
<reference evidence="1 2" key="1">
    <citation type="submission" date="2017-11" db="EMBL/GenBank/DDBJ databases">
        <title>Whole genome sequencing of Psychrobacter pocilloporae S6-60T(=JCM 31058T=LMG 29157T).</title>
        <authorList>
            <person name="Das S.K."/>
        </authorList>
    </citation>
    <scope>NUCLEOTIDE SEQUENCE [LARGE SCALE GENOMIC DNA]</scope>
    <source>
        <strain evidence="1 2">S6-60</strain>
    </source>
</reference>
<name>A0ABT6ITE4_9GAMM</name>
<dbReference type="EMBL" id="PGFT01000001">
    <property type="protein sequence ID" value="MDH4905092.1"/>
    <property type="molecule type" value="Genomic_DNA"/>
</dbReference>